<comment type="caution">
    <text evidence="2">The sequence shown here is derived from an EMBL/GenBank/DDBJ whole genome shotgun (WGS) entry which is preliminary data.</text>
</comment>
<dbReference type="AlphaFoldDB" id="A0A2P4YIW0"/>
<reference evidence="2 3" key="1">
    <citation type="journal article" date="2017" name="Genome Biol. Evol.">
        <title>Phytophthora megakarya and P. palmivora, closely related causal agents of cacao black pod rot, underwent increases in genome sizes and gene numbers by different mechanisms.</title>
        <authorList>
            <person name="Ali S.S."/>
            <person name="Shao J."/>
            <person name="Lary D.J."/>
            <person name="Kronmiller B."/>
            <person name="Shen D."/>
            <person name="Strem M.D."/>
            <person name="Amoako-Attah I."/>
            <person name="Akrofi A.Y."/>
            <person name="Begoude B.A."/>
            <person name="Ten Hoopen G.M."/>
            <person name="Coulibaly K."/>
            <person name="Kebe B.I."/>
            <person name="Melnick R.L."/>
            <person name="Guiltinan M.J."/>
            <person name="Tyler B.M."/>
            <person name="Meinhardt L.W."/>
            <person name="Bailey B.A."/>
        </authorList>
    </citation>
    <scope>NUCLEOTIDE SEQUENCE [LARGE SCALE GENOMIC DNA]</scope>
    <source>
        <strain evidence="3">sbr112.9</strain>
    </source>
</reference>
<proteinExistence type="predicted"/>
<feature type="chain" id="PRO_5015187229" evidence="1">
    <location>
        <begin position="26"/>
        <end position="324"/>
    </location>
</feature>
<evidence type="ECO:0000256" key="1">
    <source>
        <dbReference type="SAM" id="SignalP"/>
    </source>
</evidence>
<dbReference type="EMBL" id="NCKW01002363">
    <property type="protein sequence ID" value="POM77740.1"/>
    <property type="molecule type" value="Genomic_DNA"/>
</dbReference>
<accession>A0A2P4YIW0</accession>
<evidence type="ECO:0000313" key="3">
    <source>
        <dbReference type="Proteomes" id="UP000237271"/>
    </source>
</evidence>
<protein>
    <submittedName>
        <fullName evidence="2">RxLR effector family</fullName>
    </submittedName>
</protein>
<sequence length="324" mass="36233">MKMGIHSIKLIFAAILLVAARISVATDSKKIAADVQPITTVQNSAQIKGLLRTNSAGEINDEERVITGLGDIKRLIAGSSKIVSAKKLRAWLGQDISAFDALIKLKLNNVGVDMALASPNLKVLENYVDMVNKKYPGKQVSLLGTLTKSHNEAELAMALARAKHSDHSRDIATKLQTQQLEGWLNSQKSVGDIFSLLKVNDFYMFKQKLLTMEEYIKLFNLKNPQQKTNLDNALRGGFGTERSFAMSIWRALGDSRARGDAAVYLDRLFKHWIKQKYHANEVLIKVFKVKKTNLAGASKQVKDMVDAYKNFYKRGQWNLPTIPE</sequence>
<organism evidence="2 3">
    <name type="scientific">Phytophthora palmivora</name>
    <dbReference type="NCBI Taxonomy" id="4796"/>
    <lineage>
        <taxon>Eukaryota</taxon>
        <taxon>Sar</taxon>
        <taxon>Stramenopiles</taxon>
        <taxon>Oomycota</taxon>
        <taxon>Peronosporomycetes</taxon>
        <taxon>Peronosporales</taxon>
        <taxon>Peronosporaceae</taxon>
        <taxon>Phytophthora</taxon>
    </lineage>
</organism>
<dbReference type="OrthoDB" id="116465at2759"/>
<keyword evidence="1" id="KW-0732">Signal</keyword>
<keyword evidence="3" id="KW-1185">Reference proteome</keyword>
<dbReference type="Proteomes" id="UP000237271">
    <property type="component" value="Unassembled WGS sequence"/>
</dbReference>
<name>A0A2P4YIW0_9STRA</name>
<evidence type="ECO:0000313" key="2">
    <source>
        <dbReference type="EMBL" id="POM77740.1"/>
    </source>
</evidence>
<feature type="signal peptide" evidence="1">
    <location>
        <begin position="1"/>
        <end position="25"/>
    </location>
</feature>
<gene>
    <name evidence="2" type="ORF">PHPALM_4826</name>
</gene>